<gene>
    <name evidence="1" type="ORF">CMV_019515</name>
</gene>
<dbReference type="PANTHER" id="PTHR11017:SF573">
    <property type="entry name" value="ADP-RIBOSYL CYCLASE_CYCLIC ADP-RIBOSE HYDROLASE"/>
    <property type="match status" value="1"/>
</dbReference>
<dbReference type="InterPro" id="IPR044974">
    <property type="entry name" value="Disease_R_plants"/>
</dbReference>
<dbReference type="GO" id="GO:0006952">
    <property type="term" value="P:defense response"/>
    <property type="evidence" value="ECO:0007669"/>
    <property type="project" value="InterPro"/>
</dbReference>
<evidence type="ECO:0000313" key="1">
    <source>
        <dbReference type="EMBL" id="KAF3955245.1"/>
    </source>
</evidence>
<accession>A0A8J4QJM7</accession>
<dbReference type="OrthoDB" id="1435371at2759"/>
<dbReference type="AlphaFoldDB" id="A0A8J4QJM7"/>
<sequence length="121" mass="13931">MGLEIARQESEVSKKHRRLLCYEDAPEVLNRDTGLDEIQGITLSLPQPRKMQLNLEKMKSLKYLIIRNVICEDLKSLPNGLRLLDWNEFPLSSLPSTFEPTKLVVFNMPGSHIELGEHFEV</sequence>
<keyword evidence="2" id="KW-1185">Reference proteome</keyword>
<dbReference type="EMBL" id="JRKL02003442">
    <property type="protein sequence ID" value="KAF3955245.1"/>
    <property type="molecule type" value="Genomic_DNA"/>
</dbReference>
<evidence type="ECO:0000313" key="2">
    <source>
        <dbReference type="Proteomes" id="UP000737018"/>
    </source>
</evidence>
<organism evidence="1 2">
    <name type="scientific">Castanea mollissima</name>
    <name type="common">Chinese chestnut</name>
    <dbReference type="NCBI Taxonomy" id="60419"/>
    <lineage>
        <taxon>Eukaryota</taxon>
        <taxon>Viridiplantae</taxon>
        <taxon>Streptophyta</taxon>
        <taxon>Embryophyta</taxon>
        <taxon>Tracheophyta</taxon>
        <taxon>Spermatophyta</taxon>
        <taxon>Magnoliopsida</taxon>
        <taxon>eudicotyledons</taxon>
        <taxon>Gunneridae</taxon>
        <taxon>Pentapetalae</taxon>
        <taxon>rosids</taxon>
        <taxon>fabids</taxon>
        <taxon>Fagales</taxon>
        <taxon>Fagaceae</taxon>
        <taxon>Castanea</taxon>
    </lineage>
</organism>
<dbReference type="Proteomes" id="UP000737018">
    <property type="component" value="Unassembled WGS sequence"/>
</dbReference>
<proteinExistence type="predicted"/>
<reference evidence="1" key="1">
    <citation type="submission" date="2020-03" db="EMBL/GenBank/DDBJ databases">
        <title>Castanea mollissima Vanexum genome sequencing.</title>
        <authorList>
            <person name="Staton M."/>
        </authorList>
    </citation>
    <scope>NUCLEOTIDE SEQUENCE</scope>
    <source>
        <tissue evidence="1">Leaf</tissue>
    </source>
</reference>
<name>A0A8J4QJM7_9ROSI</name>
<comment type="caution">
    <text evidence="1">The sequence shown here is derived from an EMBL/GenBank/DDBJ whole genome shotgun (WGS) entry which is preliminary data.</text>
</comment>
<evidence type="ECO:0008006" key="3">
    <source>
        <dbReference type="Google" id="ProtNLM"/>
    </source>
</evidence>
<dbReference type="PANTHER" id="PTHR11017">
    <property type="entry name" value="LEUCINE-RICH REPEAT-CONTAINING PROTEIN"/>
    <property type="match status" value="1"/>
</dbReference>
<protein>
    <recommendedName>
        <fullName evidence="3">Disease resistance protein</fullName>
    </recommendedName>
</protein>